<dbReference type="EnsemblMetazoa" id="Aqu2.1.28162_001">
    <property type="protein sequence ID" value="Aqu2.1.28162_001"/>
    <property type="gene ID" value="Aqu2.1.28162"/>
</dbReference>
<dbReference type="AlphaFoldDB" id="A0A1X7UL51"/>
<accession>A0A1X7UL51</accession>
<dbReference type="InParanoid" id="A0A1X7UL51"/>
<proteinExistence type="predicted"/>
<reference evidence="1" key="1">
    <citation type="submission" date="2017-05" db="UniProtKB">
        <authorList>
            <consortium name="EnsemblMetazoa"/>
        </authorList>
    </citation>
    <scope>IDENTIFICATION</scope>
</reference>
<evidence type="ECO:0000313" key="1">
    <source>
        <dbReference type="EnsemblMetazoa" id="Aqu2.1.28162_001"/>
    </source>
</evidence>
<name>A0A1X7UL51_AMPQE</name>
<organism evidence="1">
    <name type="scientific">Amphimedon queenslandica</name>
    <name type="common">Sponge</name>
    <dbReference type="NCBI Taxonomy" id="400682"/>
    <lineage>
        <taxon>Eukaryota</taxon>
        <taxon>Metazoa</taxon>
        <taxon>Porifera</taxon>
        <taxon>Demospongiae</taxon>
        <taxon>Heteroscleromorpha</taxon>
        <taxon>Haplosclerida</taxon>
        <taxon>Niphatidae</taxon>
        <taxon>Amphimedon</taxon>
    </lineage>
</organism>
<sequence length="128" mass="15351">MKGFIFKNRSYARAYYIKQSDRVKIKEKYKLGYSKKFHALNPGYILQKCKNWYNKNKDSKILKSTCYSQTNYRINPDHKKEASRNHYQKIHNQRKKHLGIIIKTIQTPKTVNQRNAIIKIQAFKNKTP</sequence>
<protein>
    <submittedName>
        <fullName evidence="1">Uncharacterized protein</fullName>
    </submittedName>
</protein>